<evidence type="ECO:0000259" key="1">
    <source>
        <dbReference type="Pfam" id="PF06445"/>
    </source>
</evidence>
<dbReference type="Proteomes" id="UP000092544">
    <property type="component" value="Unassembled WGS sequence"/>
</dbReference>
<evidence type="ECO:0000313" key="2">
    <source>
        <dbReference type="EMBL" id="SBS36284.1"/>
    </source>
</evidence>
<dbReference type="InterPro" id="IPR011256">
    <property type="entry name" value="Reg_factor_effector_dom_sf"/>
</dbReference>
<dbReference type="AlphaFoldDB" id="A0A1A8TQM8"/>
<feature type="domain" description="GyrI-like small molecule binding" evidence="1">
    <location>
        <begin position="278"/>
        <end position="343"/>
    </location>
</feature>
<name>A0A1A8TQM8_9GAMM</name>
<dbReference type="InterPro" id="IPR029442">
    <property type="entry name" value="GyrI-like"/>
</dbReference>
<dbReference type="Pfam" id="PF06445">
    <property type="entry name" value="GyrI-like"/>
    <property type="match status" value="1"/>
</dbReference>
<dbReference type="SUPFAM" id="SSF55136">
    <property type="entry name" value="Probable bacterial effector-binding domain"/>
    <property type="match status" value="1"/>
</dbReference>
<evidence type="ECO:0000313" key="3">
    <source>
        <dbReference type="Proteomes" id="UP000092544"/>
    </source>
</evidence>
<organism evidence="2 3">
    <name type="scientific">Marinomonas spartinae</name>
    <dbReference type="NCBI Taxonomy" id="1792290"/>
    <lineage>
        <taxon>Bacteria</taxon>
        <taxon>Pseudomonadati</taxon>
        <taxon>Pseudomonadota</taxon>
        <taxon>Gammaproteobacteria</taxon>
        <taxon>Oceanospirillales</taxon>
        <taxon>Oceanospirillaceae</taxon>
        <taxon>Marinomonas</taxon>
    </lineage>
</organism>
<proteinExistence type="predicted"/>
<dbReference type="EMBL" id="FLOB01000012">
    <property type="protein sequence ID" value="SBS36284.1"/>
    <property type="molecule type" value="Genomic_DNA"/>
</dbReference>
<protein>
    <submittedName>
        <fullName evidence="2">Bacterial transcription activator, effector binding domain</fullName>
    </submittedName>
</protein>
<dbReference type="STRING" id="1792290.MSP8886_03639"/>
<reference evidence="2 3" key="1">
    <citation type="submission" date="2016-06" db="EMBL/GenBank/DDBJ databases">
        <authorList>
            <person name="Kjaerup R.B."/>
            <person name="Dalgaard T.S."/>
            <person name="Juul-Madsen H.R."/>
        </authorList>
    </citation>
    <scope>NUCLEOTIDE SEQUENCE [LARGE SCALE GENOMIC DNA]</scope>
    <source>
        <strain evidence="2 3">CECT 8886</strain>
    </source>
</reference>
<accession>A0A1A8TQM8</accession>
<dbReference type="Gene3D" id="3.20.80.10">
    <property type="entry name" value="Regulatory factor, effector binding domain"/>
    <property type="match status" value="1"/>
</dbReference>
<keyword evidence="3" id="KW-1185">Reference proteome</keyword>
<sequence>MLLGFLFIIVLACLAIGYSYLFKGRFFARQSLVIDLPFDVVSENLKDLSNWPQWIPWLLFEADTKVHYDYSHAGETTLLPSCLSWKGKLIKEGYILMEPARSSASYCHAVIEANAFYPRDVFLSIDLTKQGSHTGINLQLTGSVPFLLRYKTALLKIRANKDLELSLLRLNAHLVQYSQRTDYEFANPSYTFLETTQLGHFDAVTRPFEAKDQSISQKMEQGFHDLFTALGPQNPIAGHRFALYSKADPIHHDFDGILGALVQNVEPCDLHPERITLNGTYLQLLYHGSYQHLSLAWHVIHNMMRLQGHRPDKKHPSIEIYEMGPGQTNSPKEYVTKVCLPIK</sequence>
<dbReference type="RefSeq" id="WP_067019114.1">
    <property type="nucleotide sequence ID" value="NZ_FLOB01000012.1"/>
</dbReference>
<gene>
    <name evidence="2" type="ORF">MSP8886_03639</name>
</gene>